<dbReference type="STRING" id="1353158.SAMN04488587_0512"/>
<gene>
    <name evidence="1" type="ORF">SAMN04488587_0512</name>
</gene>
<evidence type="ECO:0000313" key="2">
    <source>
        <dbReference type="Proteomes" id="UP000243338"/>
    </source>
</evidence>
<organism evidence="1 2">
    <name type="scientific">Methanococcoides vulcani</name>
    <dbReference type="NCBI Taxonomy" id="1353158"/>
    <lineage>
        <taxon>Archaea</taxon>
        <taxon>Methanobacteriati</taxon>
        <taxon>Methanobacteriota</taxon>
        <taxon>Stenosarchaea group</taxon>
        <taxon>Methanomicrobia</taxon>
        <taxon>Methanosarcinales</taxon>
        <taxon>Methanosarcinaceae</taxon>
        <taxon>Methanococcoides</taxon>
    </lineage>
</organism>
<accession>A0A1H9YF26</accession>
<dbReference type="OrthoDB" id="142357at2157"/>
<dbReference type="InterPro" id="IPR055533">
    <property type="entry name" value="DUF7109"/>
</dbReference>
<evidence type="ECO:0000313" key="1">
    <source>
        <dbReference type="EMBL" id="SES67619.1"/>
    </source>
</evidence>
<keyword evidence="2" id="KW-1185">Reference proteome</keyword>
<dbReference type="Pfam" id="PF23421">
    <property type="entry name" value="DUF7109"/>
    <property type="match status" value="1"/>
</dbReference>
<reference evidence="2" key="1">
    <citation type="submission" date="2016-10" db="EMBL/GenBank/DDBJ databases">
        <authorList>
            <person name="Varghese N."/>
            <person name="Submissions S."/>
        </authorList>
    </citation>
    <scope>NUCLEOTIDE SEQUENCE [LARGE SCALE GENOMIC DNA]</scope>
    <source>
        <strain evidence="2">SLH 33</strain>
    </source>
</reference>
<name>A0A1H9YF26_9EURY</name>
<protein>
    <submittedName>
        <fullName evidence="1">Uncharacterized protein</fullName>
    </submittedName>
</protein>
<sequence>MVEPEEIEGMVDALRAVTHEELVKLVQELAYTREEDIPDEEEITKLLEKAVSEHLLETISSEELSEVDAKDSEDVHYYIVGPHAFPDFPFDLSEVIDILKLDRREIDPHKLTQRFSRRLKARITKLRHNIETFAKGEDDSIDVPVLEHRYSDLLNLYYDYDSWLEGEITEMETEILDISKQIDALGTAQDI</sequence>
<dbReference type="RefSeq" id="WP_091688671.1">
    <property type="nucleotide sequence ID" value="NZ_CAAGSJ010000003.1"/>
</dbReference>
<dbReference type="EMBL" id="FOHQ01000001">
    <property type="protein sequence ID" value="SES67619.1"/>
    <property type="molecule type" value="Genomic_DNA"/>
</dbReference>
<dbReference type="Proteomes" id="UP000243338">
    <property type="component" value="Unassembled WGS sequence"/>
</dbReference>
<proteinExistence type="predicted"/>
<dbReference type="AlphaFoldDB" id="A0A1H9YF26"/>